<dbReference type="RefSeq" id="WP_105749762.1">
    <property type="nucleotide sequence ID" value="NZ_PVLQ01000118.1"/>
</dbReference>
<keyword evidence="2" id="KW-1133">Transmembrane helix</keyword>
<dbReference type="Proteomes" id="UP000238589">
    <property type="component" value="Unassembled WGS sequence"/>
</dbReference>
<evidence type="ECO:0000259" key="3">
    <source>
        <dbReference type="SMART" id="SM00771"/>
    </source>
</evidence>
<evidence type="ECO:0000313" key="4">
    <source>
        <dbReference type="EMBL" id="PRD63922.1"/>
    </source>
</evidence>
<sequence length="355" mass="38382">MTNLQIGLAAMGGAVVLAVLLYNRWSTQRNLPRRSQVGAEPEPALGGAPLDDPLSQGGRIEPSMDDFETLVPQGQAGAGLVLRSQLDPLIDVLVSLVLDHPVAGEAVLAAMPRSRRIGSKPFAVEAYHPESASWELPRPGRQYQALQAGVQLANRSGALNEIEFSEFVSKTQALADQLAAHVEFPDMMAEVARARELDQFASEHDAQIAFKIRATRAAWSPGYIVQQAERVGFLPGAIPGRMVLPAQDSSSGPLAVLQFEILAALDEDPDQSALLEFDLLFDISRSARSENPYARLLEAAQALEIAMEGRLTDERGVPLDARVLDQVSGELEALYDQLDSRDLAAGSLLARRLFS</sequence>
<gene>
    <name evidence="4" type="ORF">C6P64_17205</name>
</gene>
<dbReference type="AlphaFoldDB" id="A0A2S9K0G5"/>
<feature type="transmembrane region" description="Helical" evidence="2">
    <location>
        <begin position="6"/>
        <end position="25"/>
    </location>
</feature>
<dbReference type="InterPro" id="IPR036765">
    <property type="entry name" value="ZipA_FtsZ-bd_C_sf"/>
</dbReference>
<organism evidence="4 5">
    <name type="scientific">Malikia granosa</name>
    <dbReference type="NCBI Taxonomy" id="263067"/>
    <lineage>
        <taxon>Bacteria</taxon>
        <taxon>Pseudomonadati</taxon>
        <taxon>Pseudomonadota</taxon>
        <taxon>Betaproteobacteria</taxon>
        <taxon>Burkholderiales</taxon>
        <taxon>Comamonadaceae</taxon>
        <taxon>Malikia</taxon>
    </lineage>
</organism>
<accession>A0A2S9K0G5</accession>
<protein>
    <submittedName>
        <fullName evidence="4">Cell division protein FtsZ</fullName>
    </submittedName>
</protein>
<dbReference type="SUPFAM" id="SSF64383">
    <property type="entry name" value="Cell-division protein ZipA, C-terminal domain"/>
    <property type="match status" value="1"/>
</dbReference>
<dbReference type="EMBL" id="PVLQ01000118">
    <property type="protein sequence ID" value="PRD63922.1"/>
    <property type="molecule type" value="Genomic_DNA"/>
</dbReference>
<reference evidence="4 5" key="1">
    <citation type="submission" date="2018-03" db="EMBL/GenBank/DDBJ databases">
        <title>Comparative genomics illustrates the genes involved in a hyperalkaliphilic mechanisms of Serpentinomonas isolated from highly-alkaline calcium-rich serpentinized springs.</title>
        <authorList>
            <person name="Suzuki S."/>
            <person name="Ishii S."/>
            <person name="Walworth N."/>
            <person name="Bird L."/>
            <person name="Kuenen J.G."/>
            <person name="Nealson K.H."/>
        </authorList>
    </citation>
    <scope>NUCLEOTIDE SEQUENCE [LARGE SCALE GENOMIC DNA]</scope>
    <source>
        <strain evidence="4 5">P1</strain>
    </source>
</reference>
<keyword evidence="5" id="KW-1185">Reference proteome</keyword>
<feature type="region of interest" description="Disordered" evidence="1">
    <location>
        <begin position="31"/>
        <end position="51"/>
    </location>
</feature>
<evidence type="ECO:0000313" key="5">
    <source>
        <dbReference type="Proteomes" id="UP000238589"/>
    </source>
</evidence>
<proteinExistence type="predicted"/>
<name>A0A2S9K0G5_9BURK</name>
<keyword evidence="2" id="KW-0812">Transmembrane</keyword>
<dbReference type="SMART" id="SM00771">
    <property type="entry name" value="ZipA_C"/>
    <property type="match status" value="1"/>
</dbReference>
<keyword evidence="2" id="KW-0472">Membrane</keyword>
<evidence type="ECO:0000256" key="1">
    <source>
        <dbReference type="SAM" id="MobiDB-lite"/>
    </source>
</evidence>
<feature type="domain" description="ZipA C-terminal FtsZ-binding" evidence="3">
    <location>
        <begin position="204"/>
        <end position="331"/>
    </location>
</feature>
<keyword evidence="4" id="KW-0131">Cell cycle</keyword>
<dbReference type="InterPro" id="IPR007449">
    <property type="entry name" value="ZipA_FtsZ-bd_C"/>
</dbReference>
<comment type="caution">
    <text evidence="4">The sequence shown here is derived from an EMBL/GenBank/DDBJ whole genome shotgun (WGS) entry which is preliminary data.</text>
</comment>
<dbReference type="GO" id="GO:0090529">
    <property type="term" value="P:cell septum assembly"/>
    <property type="evidence" value="ECO:0007669"/>
    <property type="project" value="InterPro"/>
</dbReference>
<evidence type="ECO:0000256" key="2">
    <source>
        <dbReference type="SAM" id="Phobius"/>
    </source>
</evidence>
<keyword evidence="4" id="KW-0132">Cell division</keyword>
<dbReference type="OrthoDB" id="8521018at2"/>